<comment type="caution">
    <text evidence="8">The sequence shown here is derived from an EMBL/GenBank/DDBJ whole genome shotgun (WGS) entry which is preliminary data.</text>
</comment>
<dbReference type="GO" id="GO:0016887">
    <property type="term" value="F:ATP hydrolysis activity"/>
    <property type="evidence" value="ECO:0007669"/>
    <property type="project" value="InterPro"/>
</dbReference>
<dbReference type="PROSITE" id="PS51710">
    <property type="entry name" value="G_OBG"/>
    <property type="match status" value="1"/>
</dbReference>
<evidence type="ECO:0000259" key="6">
    <source>
        <dbReference type="PROSITE" id="PS51710"/>
    </source>
</evidence>
<dbReference type="Pfam" id="PF06071">
    <property type="entry name" value="YchF-GTPase_C"/>
    <property type="match status" value="1"/>
</dbReference>
<evidence type="ECO:0000256" key="3">
    <source>
        <dbReference type="ARBA" id="ARBA00022741"/>
    </source>
</evidence>
<dbReference type="GO" id="GO:0005525">
    <property type="term" value="F:GTP binding"/>
    <property type="evidence" value="ECO:0007669"/>
    <property type="project" value="InterPro"/>
</dbReference>
<dbReference type="Gene3D" id="3.40.50.300">
    <property type="entry name" value="P-loop containing nucleotide triphosphate hydrolases"/>
    <property type="match status" value="1"/>
</dbReference>
<dbReference type="Gene3D" id="3.10.20.30">
    <property type="match status" value="1"/>
</dbReference>
<dbReference type="InterPro" id="IPR004095">
    <property type="entry name" value="TGS"/>
</dbReference>
<reference evidence="8" key="1">
    <citation type="journal article" date="2020" name="mSystems">
        <title>Genome- and Community-Level Interaction Insights into Carbon Utilization and Element Cycling Functions of Hydrothermarchaeota in Hydrothermal Sediment.</title>
        <authorList>
            <person name="Zhou Z."/>
            <person name="Liu Y."/>
            <person name="Xu W."/>
            <person name="Pan J."/>
            <person name="Luo Z.H."/>
            <person name="Li M."/>
        </authorList>
    </citation>
    <scope>NUCLEOTIDE SEQUENCE [LARGE SCALE GENOMIC DNA]</scope>
    <source>
        <strain evidence="8">SpSt-774</strain>
    </source>
</reference>
<dbReference type="EMBL" id="DTGZ01000004">
    <property type="protein sequence ID" value="HGV96704.1"/>
    <property type="molecule type" value="Genomic_DNA"/>
</dbReference>
<proteinExistence type="predicted"/>
<dbReference type="PANTHER" id="PTHR23305:SF18">
    <property type="entry name" value="OBG-TYPE G DOMAIN-CONTAINING PROTEIN"/>
    <property type="match status" value="1"/>
</dbReference>
<dbReference type="PIRSF" id="PIRSF006641">
    <property type="entry name" value="CHP00092"/>
    <property type="match status" value="1"/>
</dbReference>
<keyword evidence="5" id="KW-0460">Magnesium</keyword>
<dbReference type="SUPFAM" id="SSF81271">
    <property type="entry name" value="TGS-like"/>
    <property type="match status" value="1"/>
</dbReference>
<keyword evidence="3" id="KW-0547">Nucleotide-binding</keyword>
<dbReference type="Gene3D" id="1.10.150.300">
    <property type="entry name" value="TGS-like domain"/>
    <property type="match status" value="1"/>
</dbReference>
<dbReference type="FunFam" id="3.10.20.30:FF:000001">
    <property type="entry name" value="Ribosome-binding ATPase YchF"/>
    <property type="match status" value="1"/>
</dbReference>
<evidence type="ECO:0000256" key="4">
    <source>
        <dbReference type="ARBA" id="ARBA00022840"/>
    </source>
</evidence>
<dbReference type="GO" id="GO:0046872">
    <property type="term" value="F:metal ion binding"/>
    <property type="evidence" value="ECO:0007669"/>
    <property type="project" value="UniProtKB-KW"/>
</dbReference>
<dbReference type="GO" id="GO:0005524">
    <property type="term" value="F:ATP binding"/>
    <property type="evidence" value="ECO:0007669"/>
    <property type="project" value="UniProtKB-KW"/>
</dbReference>
<dbReference type="InterPro" id="IPR012676">
    <property type="entry name" value="TGS-like"/>
</dbReference>
<evidence type="ECO:0000256" key="2">
    <source>
        <dbReference type="ARBA" id="ARBA00022723"/>
    </source>
</evidence>
<dbReference type="InterPro" id="IPR004396">
    <property type="entry name" value="ATPase_YchF/OLA1"/>
</dbReference>
<dbReference type="InterPro" id="IPR012675">
    <property type="entry name" value="Beta-grasp_dom_sf"/>
</dbReference>
<evidence type="ECO:0000256" key="1">
    <source>
        <dbReference type="ARBA" id="ARBA00001946"/>
    </source>
</evidence>
<dbReference type="InterPro" id="IPR023192">
    <property type="entry name" value="TGS-like_dom_sf"/>
</dbReference>
<gene>
    <name evidence="8" type="primary">ychF</name>
    <name evidence="8" type="ORF">ENV60_00180</name>
</gene>
<name>A0A7C4TAI9_UNCW3</name>
<keyword evidence="4" id="KW-0067">ATP-binding</keyword>
<dbReference type="PROSITE" id="PS51880">
    <property type="entry name" value="TGS"/>
    <property type="match status" value="1"/>
</dbReference>
<dbReference type="Pfam" id="PF01926">
    <property type="entry name" value="MMR_HSR1"/>
    <property type="match status" value="1"/>
</dbReference>
<dbReference type="InterPro" id="IPR006073">
    <property type="entry name" value="GTP-bd"/>
</dbReference>
<dbReference type="GO" id="GO:0005737">
    <property type="term" value="C:cytoplasm"/>
    <property type="evidence" value="ECO:0007669"/>
    <property type="project" value="TreeGrafter"/>
</dbReference>
<evidence type="ECO:0000256" key="5">
    <source>
        <dbReference type="ARBA" id="ARBA00022842"/>
    </source>
</evidence>
<dbReference type="NCBIfam" id="TIGR00092">
    <property type="entry name" value="redox-regulated ATPase YchF"/>
    <property type="match status" value="1"/>
</dbReference>
<dbReference type="InterPro" id="IPR027417">
    <property type="entry name" value="P-loop_NTPase"/>
</dbReference>
<comment type="cofactor">
    <cofactor evidence="1">
        <name>Mg(2+)</name>
        <dbReference type="ChEBI" id="CHEBI:18420"/>
    </cofactor>
</comment>
<dbReference type="InterPro" id="IPR031167">
    <property type="entry name" value="G_OBG"/>
</dbReference>
<dbReference type="PRINTS" id="PR00326">
    <property type="entry name" value="GTP1OBG"/>
</dbReference>
<accession>A0A7C4TAI9</accession>
<evidence type="ECO:0000313" key="8">
    <source>
        <dbReference type="EMBL" id="HGV96704.1"/>
    </source>
</evidence>
<feature type="domain" description="TGS" evidence="7">
    <location>
        <begin position="249"/>
        <end position="332"/>
    </location>
</feature>
<dbReference type="AlphaFoldDB" id="A0A7C4TAI9"/>
<protein>
    <submittedName>
        <fullName evidence="8">Redox-regulated ATPase YchF</fullName>
    </submittedName>
</protein>
<dbReference type="PANTHER" id="PTHR23305">
    <property type="entry name" value="OBG GTPASE FAMILY"/>
    <property type="match status" value="1"/>
</dbReference>
<organism evidence="8">
    <name type="scientific">candidate division WOR-3 bacterium</name>
    <dbReference type="NCBI Taxonomy" id="2052148"/>
    <lineage>
        <taxon>Bacteria</taxon>
        <taxon>Bacteria division WOR-3</taxon>
    </lineage>
</organism>
<feature type="domain" description="OBG-type G" evidence="6">
    <location>
        <begin position="1"/>
        <end position="227"/>
    </location>
</feature>
<dbReference type="SUPFAM" id="SSF52540">
    <property type="entry name" value="P-loop containing nucleoside triphosphate hydrolases"/>
    <property type="match status" value="1"/>
</dbReference>
<sequence length="334" mass="37860">MKIGIIGLPNVGKSSLFNLLTRANAQVAKFPFTTIERNVGVVIIPDERLDRIVEIIGSPKKTYAHIDFVDIAGLIKGASKGEGLGNKFLSHIRDVDLVLHILRAFPDPDIPHIDTEINPRRDYEIVRSELFLADLEIVERRLDKIKKRYEAREEFETLLKIKSLLEKGEIPLEKIPDLPLLTTIPEIVVLNFDEDGKFNANWDGYKISVKLEEEIFDFSEPEKRELRSEAKLEPAGLKGLLQLCLTKLSVISFFTIKGEESRAWLIRSGTRVIDAAGKIHTDLKEGFIKAEILKYEDLLKTKNFAIAQSQGLTKIEGKEYIVQDGDIILIKFKV</sequence>
<dbReference type="InterPro" id="IPR013029">
    <property type="entry name" value="YchF_C"/>
</dbReference>
<keyword evidence="2" id="KW-0479">Metal-binding</keyword>
<evidence type="ECO:0000259" key="7">
    <source>
        <dbReference type="PROSITE" id="PS51880"/>
    </source>
</evidence>